<dbReference type="InterPro" id="IPR012337">
    <property type="entry name" value="RNaseH-like_sf"/>
</dbReference>
<dbReference type="PANTHER" id="PTHR35004">
    <property type="entry name" value="TRANSPOSASE RV3428C-RELATED"/>
    <property type="match status" value="1"/>
</dbReference>
<dbReference type="SUPFAM" id="SSF53098">
    <property type="entry name" value="Ribonuclease H-like"/>
    <property type="match status" value="1"/>
</dbReference>
<proteinExistence type="predicted"/>
<dbReference type="PROSITE" id="PS50994">
    <property type="entry name" value="INTEGRASE"/>
    <property type="match status" value="1"/>
</dbReference>
<evidence type="ECO:0000259" key="1">
    <source>
        <dbReference type="PROSITE" id="PS50994"/>
    </source>
</evidence>
<accession>A0AAU8EMU0</accession>
<dbReference type="InterPro" id="IPR054353">
    <property type="entry name" value="IstA-like_C"/>
</dbReference>
<dbReference type="GO" id="GO:0015074">
    <property type="term" value="P:DNA integration"/>
    <property type="evidence" value="ECO:0007669"/>
    <property type="project" value="InterPro"/>
</dbReference>
<organism evidence="2">
    <name type="scientific">Arthrobacter sp. K5</name>
    <dbReference type="NCBI Taxonomy" id="2839623"/>
    <lineage>
        <taxon>Bacteria</taxon>
        <taxon>Bacillati</taxon>
        <taxon>Actinomycetota</taxon>
        <taxon>Actinomycetes</taxon>
        <taxon>Micrococcales</taxon>
        <taxon>Micrococcaceae</taxon>
        <taxon>Arthrobacter</taxon>
    </lineage>
</organism>
<dbReference type="EMBL" id="CP159279">
    <property type="protein sequence ID" value="XCH10062.1"/>
    <property type="molecule type" value="Genomic_DNA"/>
</dbReference>
<name>A0AAU8EMU0_9MICC</name>
<reference evidence="2" key="1">
    <citation type="submission" date="2024-06" db="EMBL/GenBank/DDBJ databases">
        <title>Biodegradation of dimethachlon by Arthrobacter sp. K5: mechanistic insights and ecological implications.</title>
        <authorList>
            <person name="Hu S."/>
            <person name="Lu P."/>
        </authorList>
    </citation>
    <scope>NUCLEOTIDE SEQUENCE</scope>
    <source>
        <strain evidence="2">K5</strain>
    </source>
</reference>
<gene>
    <name evidence="2" type="primary">istA</name>
    <name evidence="2" type="ORF">ABRP34_14585</name>
</gene>
<dbReference type="RefSeq" id="WP_353710735.1">
    <property type="nucleotide sequence ID" value="NZ_CP159279.1"/>
</dbReference>
<dbReference type="AlphaFoldDB" id="A0AAU8EMU0"/>
<sequence length="520" mass="57520">MVRKIRAKLVLQLRAEGLSGRAIAASQGMSRKSITAVLEAADAAGVVWDDIADSSEGEVYARLFPGRGEHQSVFAQPDWDQVHREMARVGVTLKLLHGEYADSCAASGEPMMGYDRFCRTYQRHVLVTGVASRVGHKAAQTVEVDWSGPTMQLTDPVTGKPRTVYLFVACLPFSRYAFVEPTLDMKQDSWLRAHVAMFEAFTGSVPRIVPDNLKTGVIKHPREGEVVLNDAYREMAAHYSAAVLPGRVRAPKDKASVENTVAHVATWIIAGLRQRQFTSLPELRAAIIDRVAAYNAEPFQKRPGSRASVFAAEEQPLLTGLPAAAYEISRWVYGRRVGRNGHVVWARNYYSVPFANIGTTVDLRITDQVLQAYRGTERLTSHLLLPESAANEYRTNDADLPAGEQYRQWDPFRVREWAGRIGPAAVTVVNRIFESVPVDEQGLDAALAVLRLSRRYSAERVEAACRLALAGHVRSPRFAHLHPILATEQDKAAGLRPPWDEPVEHGGYVRGAEYYAGGAK</sequence>
<dbReference type="PANTHER" id="PTHR35004:SF8">
    <property type="entry name" value="TRANSPOSASE RV3428C-RELATED"/>
    <property type="match status" value="1"/>
</dbReference>
<protein>
    <submittedName>
        <fullName evidence="2">IS21 family transposase</fullName>
    </submittedName>
</protein>
<feature type="domain" description="Integrase catalytic" evidence="1">
    <location>
        <begin position="134"/>
        <end position="315"/>
    </location>
</feature>
<evidence type="ECO:0000313" key="2">
    <source>
        <dbReference type="EMBL" id="XCH10062.1"/>
    </source>
</evidence>
<dbReference type="Pfam" id="PF22483">
    <property type="entry name" value="Mu-transpos_C_2"/>
    <property type="match status" value="1"/>
</dbReference>
<dbReference type="InterPro" id="IPR001584">
    <property type="entry name" value="Integrase_cat-core"/>
</dbReference>
<dbReference type="NCBIfam" id="NF033546">
    <property type="entry name" value="transpos_IS21"/>
    <property type="match status" value="1"/>
</dbReference>